<feature type="compositionally biased region" description="Low complexity" evidence="1">
    <location>
        <begin position="31"/>
        <end position="68"/>
    </location>
</feature>
<evidence type="ECO:0000256" key="2">
    <source>
        <dbReference type="SAM" id="SignalP"/>
    </source>
</evidence>
<organism evidence="3 4">
    <name type="scientific">Nocardioides immobilis</name>
    <dbReference type="NCBI Taxonomy" id="2049295"/>
    <lineage>
        <taxon>Bacteria</taxon>
        <taxon>Bacillati</taxon>
        <taxon>Actinomycetota</taxon>
        <taxon>Actinomycetes</taxon>
        <taxon>Propionibacteriales</taxon>
        <taxon>Nocardioidaceae</taxon>
        <taxon>Nocardioides</taxon>
    </lineage>
</organism>
<evidence type="ECO:0000313" key="4">
    <source>
        <dbReference type="Proteomes" id="UP000283644"/>
    </source>
</evidence>
<gene>
    <name evidence="3" type="ORF">D0Z08_03575</name>
</gene>
<dbReference type="AlphaFoldDB" id="A0A417Y8L7"/>
<evidence type="ECO:0000313" key="3">
    <source>
        <dbReference type="EMBL" id="RHW28925.1"/>
    </source>
</evidence>
<evidence type="ECO:0000256" key="1">
    <source>
        <dbReference type="SAM" id="MobiDB-lite"/>
    </source>
</evidence>
<evidence type="ECO:0008006" key="5">
    <source>
        <dbReference type="Google" id="ProtNLM"/>
    </source>
</evidence>
<proteinExistence type="predicted"/>
<keyword evidence="2" id="KW-0732">Signal</keyword>
<feature type="chain" id="PRO_5039033239" description="WD40 repeat domain-containing protein" evidence="2">
    <location>
        <begin position="25"/>
        <end position="371"/>
    </location>
</feature>
<dbReference type="EMBL" id="QXGH01000009">
    <property type="protein sequence ID" value="RHW28925.1"/>
    <property type="molecule type" value="Genomic_DNA"/>
</dbReference>
<comment type="caution">
    <text evidence="3">The sequence shown here is derived from an EMBL/GenBank/DDBJ whole genome shotgun (WGS) entry which is preliminary data.</text>
</comment>
<feature type="signal peptide" evidence="2">
    <location>
        <begin position="1"/>
        <end position="24"/>
    </location>
</feature>
<sequence>MTIKRHPRIAVAAVIAPLAFLAVACGDDGDGTSSAASDPATSSSEPTETTSPSDTTETTEPSEPTGTADPTGLDYVVDGVWHQADGGTVDLPDKDYYSAVIWNDQLVATRPDGEVFAAADVFAADGSLVDTFDTTYTVAVNEAGTTIAWVDTEGVVMTAWDGDEVSIGTVDLSAPGETIAYSVAAVTGGPNCHEDVDGCQVFLNSGLGEPETFDSHGVNDNPVPFVVEFSDVSGDNLVSYVDKIEDAGSCGGLVDLKDPGSEPLWETCEFEAAQISPDGKHVIGLPSYYDGLGIPTLSVLDARTGNPTGQYSPEGGFISQWAWSTDGQVVFETYDGANWHLMAMAADGSVTEIGEPIAGEDVDHPFTLIQH</sequence>
<dbReference type="PROSITE" id="PS51257">
    <property type="entry name" value="PROKAR_LIPOPROTEIN"/>
    <property type="match status" value="1"/>
</dbReference>
<dbReference type="Proteomes" id="UP000283644">
    <property type="component" value="Unassembled WGS sequence"/>
</dbReference>
<reference evidence="3 4" key="1">
    <citation type="submission" date="2018-09" db="EMBL/GenBank/DDBJ databases">
        <title>Genome sequencing of Nocardioides immobilis CCTCC AB 2017083 for comparison to Nocardioides silvaticus.</title>
        <authorList>
            <person name="Li C."/>
            <person name="Wang G."/>
        </authorList>
    </citation>
    <scope>NUCLEOTIDE SEQUENCE [LARGE SCALE GENOMIC DNA]</scope>
    <source>
        <strain evidence="3 4">CCTCC AB 2017083</strain>
    </source>
</reference>
<keyword evidence="4" id="KW-1185">Reference proteome</keyword>
<name>A0A417Y8L7_9ACTN</name>
<accession>A0A417Y8L7</accession>
<feature type="region of interest" description="Disordered" evidence="1">
    <location>
        <begin position="29"/>
        <end position="73"/>
    </location>
</feature>
<dbReference type="OrthoDB" id="3786612at2"/>
<dbReference type="SUPFAM" id="SSF82171">
    <property type="entry name" value="DPP6 N-terminal domain-like"/>
    <property type="match status" value="1"/>
</dbReference>
<dbReference type="RefSeq" id="WP_118922637.1">
    <property type="nucleotide sequence ID" value="NZ_QXGH01000009.1"/>
</dbReference>
<protein>
    <recommendedName>
        <fullName evidence="5">WD40 repeat domain-containing protein</fullName>
    </recommendedName>
</protein>